<proteinExistence type="predicted"/>
<dbReference type="WBParaSite" id="Hba_21142">
    <property type="protein sequence ID" value="Hba_21142"/>
    <property type="gene ID" value="Hba_21142"/>
</dbReference>
<sequence length="95" mass="11151">MHFIDFTDYTVILFIFLIALNRFGVFIIKPIVITMIGYIVHATVFIMYVIIYAYLRRERAALDFRKSEDNNDLNPLTQWFVIAISLVNPANYVIT</sequence>
<dbReference type="AlphaFoldDB" id="A0A1I7XUY0"/>
<keyword evidence="2" id="KW-1185">Reference proteome</keyword>
<protein>
    <submittedName>
        <fullName evidence="3">Amino acid transporter</fullName>
    </submittedName>
</protein>
<accession>A0A1I7XUY0</accession>
<evidence type="ECO:0000256" key="1">
    <source>
        <dbReference type="SAM" id="Phobius"/>
    </source>
</evidence>
<organism evidence="2 3">
    <name type="scientific">Heterorhabditis bacteriophora</name>
    <name type="common">Entomopathogenic nematode worm</name>
    <dbReference type="NCBI Taxonomy" id="37862"/>
    <lineage>
        <taxon>Eukaryota</taxon>
        <taxon>Metazoa</taxon>
        <taxon>Ecdysozoa</taxon>
        <taxon>Nematoda</taxon>
        <taxon>Chromadorea</taxon>
        <taxon>Rhabditida</taxon>
        <taxon>Rhabditina</taxon>
        <taxon>Rhabditomorpha</taxon>
        <taxon>Strongyloidea</taxon>
        <taxon>Heterorhabditidae</taxon>
        <taxon>Heterorhabditis</taxon>
    </lineage>
</organism>
<feature type="transmembrane region" description="Helical" evidence="1">
    <location>
        <begin position="6"/>
        <end position="28"/>
    </location>
</feature>
<keyword evidence="1" id="KW-0812">Transmembrane</keyword>
<evidence type="ECO:0000313" key="3">
    <source>
        <dbReference type="WBParaSite" id="Hba_21142"/>
    </source>
</evidence>
<reference evidence="3" key="1">
    <citation type="submission" date="2016-11" db="UniProtKB">
        <authorList>
            <consortium name="WormBaseParasite"/>
        </authorList>
    </citation>
    <scope>IDENTIFICATION</scope>
</reference>
<name>A0A1I7XUY0_HETBA</name>
<keyword evidence="1" id="KW-0472">Membrane</keyword>
<dbReference type="Proteomes" id="UP000095283">
    <property type="component" value="Unplaced"/>
</dbReference>
<feature type="transmembrane region" description="Helical" evidence="1">
    <location>
        <begin position="35"/>
        <end position="55"/>
    </location>
</feature>
<evidence type="ECO:0000313" key="2">
    <source>
        <dbReference type="Proteomes" id="UP000095283"/>
    </source>
</evidence>
<keyword evidence="1" id="KW-1133">Transmembrane helix</keyword>